<dbReference type="RefSeq" id="WP_078274363.1">
    <property type="nucleotide sequence ID" value="NZ_CP030241.1"/>
</dbReference>
<protein>
    <recommendedName>
        <fullName evidence="6">Lipoprotein</fullName>
    </recommendedName>
</protein>
<evidence type="ECO:0000256" key="1">
    <source>
        <dbReference type="SAM" id="SignalP"/>
    </source>
</evidence>
<evidence type="ECO:0000313" key="2">
    <source>
        <dbReference type="EMBL" id="UZA03333.1"/>
    </source>
</evidence>
<dbReference type="PROSITE" id="PS51257">
    <property type="entry name" value="PROKAR_LIPOPROTEIN"/>
    <property type="match status" value="1"/>
</dbReference>
<gene>
    <name evidence="2" type="ORF">LP092_00775</name>
    <name evidence="3" type="ORF">LP129_13825</name>
</gene>
<accession>A0AAQ2Q883</accession>
<keyword evidence="1" id="KW-0732">Signal</keyword>
<name>A0AAQ2Q883_MORBO</name>
<evidence type="ECO:0000313" key="5">
    <source>
        <dbReference type="Proteomes" id="UP001163632"/>
    </source>
</evidence>
<dbReference type="AlphaFoldDB" id="A0AAQ2Q883"/>
<proteinExistence type="predicted"/>
<organism evidence="3 4">
    <name type="scientific">Moraxella bovis</name>
    <dbReference type="NCBI Taxonomy" id="476"/>
    <lineage>
        <taxon>Bacteria</taxon>
        <taxon>Pseudomonadati</taxon>
        <taxon>Pseudomonadota</taxon>
        <taxon>Gammaproteobacteria</taxon>
        <taxon>Moraxellales</taxon>
        <taxon>Moraxellaceae</taxon>
        <taxon>Moraxella</taxon>
    </lineage>
</organism>
<keyword evidence="5" id="KW-1185">Reference proteome</keyword>
<dbReference type="Proteomes" id="UP001163632">
    <property type="component" value="Chromosome"/>
</dbReference>
<evidence type="ECO:0000313" key="4">
    <source>
        <dbReference type="Proteomes" id="UP001163283"/>
    </source>
</evidence>
<dbReference type="KEGG" id="mboi:DQF64_13665"/>
<reference evidence="3 4" key="1">
    <citation type="journal article" date="2022" name="BMC Microbiol.">
        <title>Whole genome sequencing of Moraxella bovis strains from North America reveals two genotypes with different genetic determinants.</title>
        <authorList>
            <person name="Wynn E.L."/>
            <person name="Hille M.M."/>
            <person name="Loy J.D."/>
            <person name="Schuller G."/>
            <person name="Kuhn K.L."/>
            <person name="Dickey A.M."/>
            <person name="Bono J.L."/>
            <person name="Clawson M.L."/>
        </authorList>
    </citation>
    <scope>NUCLEOTIDE SEQUENCE [LARGE SCALE GENOMIC DNA]</scope>
    <source>
        <strain evidence="2">SAM102599</strain>
        <strain evidence="3 4">SAM57978</strain>
    </source>
</reference>
<dbReference type="GeneID" id="77189843"/>
<dbReference type="EMBL" id="CP087781">
    <property type="protein sequence ID" value="UZA51539.1"/>
    <property type="molecule type" value="Genomic_DNA"/>
</dbReference>
<feature type="signal peptide" evidence="1">
    <location>
        <begin position="1"/>
        <end position="18"/>
    </location>
</feature>
<dbReference type="EMBL" id="CP087830">
    <property type="protein sequence ID" value="UZA03333.1"/>
    <property type="molecule type" value="Genomic_DNA"/>
</dbReference>
<evidence type="ECO:0008006" key="6">
    <source>
        <dbReference type="Google" id="ProtNLM"/>
    </source>
</evidence>
<dbReference type="Proteomes" id="UP001163283">
    <property type="component" value="Chromosome"/>
</dbReference>
<evidence type="ECO:0000313" key="3">
    <source>
        <dbReference type="EMBL" id="UZA51539.1"/>
    </source>
</evidence>
<feature type="chain" id="PRO_5042971378" description="Lipoprotein" evidence="1">
    <location>
        <begin position="19"/>
        <end position="238"/>
    </location>
</feature>
<sequence length="238" mass="27034">MKKFKLLSITLLGLLLLACDKPEPSSNKQGLGSRYEEIKDLSNLPPIETGNATAIEKYTAEIDNSCNSNIMCNIENAYAHYDAMNKDLQHNRHYQPVYNKNVNGYFALQCGSDSIQNIARYRISNDFRIDVITRDGHHFWCKGEYNLISFLRGRRVEYMKFNNTKSDTPTKSRPITGIPSNNLDNSATFNSDSYHGDDLGNVDFDSPEFDDEFGDEFETDCGQIDCELMDINGYDDGL</sequence>